<gene>
    <name evidence="2" type="ORF">H8689_05810</name>
</gene>
<comment type="caution">
    <text evidence="2">The sequence shown here is derived from an EMBL/GenBank/DDBJ whole genome shotgun (WGS) entry which is preliminary data.</text>
</comment>
<dbReference type="AlphaFoldDB" id="A0A926EZP6"/>
<keyword evidence="1" id="KW-1133">Transmembrane helix</keyword>
<accession>A0A926EZP6</accession>
<evidence type="ECO:0000256" key="1">
    <source>
        <dbReference type="SAM" id="Phobius"/>
    </source>
</evidence>
<evidence type="ECO:0000313" key="2">
    <source>
        <dbReference type="EMBL" id="MBC8590646.1"/>
    </source>
</evidence>
<reference evidence="2 3" key="1">
    <citation type="submission" date="2020-08" db="EMBL/GenBank/DDBJ databases">
        <title>Genome public.</title>
        <authorList>
            <person name="Liu C."/>
            <person name="Sun Q."/>
        </authorList>
    </citation>
    <scope>NUCLEOTIDE SEQUENCE [LARGE SCALE GENOMIC DNA]</scope>
    <source>
        <strain evidence="2 3">NSJ-26</strain>
    </source>
</reference>
<keyword evidence="1" id="KW-0472">Membrane</keyword>
<protein>
    <submittedName>
        <fullName evidence="2">Uncharacterized protein</fullName>
    </submittedName>
</protein>
<keyword evidence="1" id="KW-0812">Transmembrane</keyword>
<feature type="transmembrane region" description="Helical" evidence="1">
    <location>
        <begin position="12"/>
        <end position="34"/>
    </location>
</feature>
<organism evidence="2 3">
    <name type="scientific">Wansuia hejianensis</name>
    <dbReference type="NCBI Taxonomy" id="2763667"/>
    <lineage>
        <taxon>Bacteria</taxon>
        <taxon>Bacillati</taxon>
        <taxon>Bacillota</taxon>
        <taxon>Clostridia</taxon>
        <taxon>Lachnospirales</taxon>
        <taxon>Lachnospiraceae</taxon>
        <taxon>Wansuia</taxon>
    </lineage>
</organism>
<name>A0A926EZP6_9FIRM</name>
<evidence type="ECO:0000313" key="3">
    <source>
        <dbReference type="Proteomes" id="UP000601522"/>
    </source>
</evidence>
<keyword evidence="3" id="KW-1185">Reference proteome</keyword>
<dbReference type="EMBL" id="JACRTK010000002">
    <property type="protein sequence ID" value="MBC8590646.1"/>
    <property type="molecule type" value="Genomic_DNA"/>
</dbReference>
<proteinExistence type="predicted"/>
<dbReference type="RefSeq" id="WP_249323483.1">
    <property type="nucleotide sequence ID" value="NZ_JACRTK010000002.1"/>
</dbReference>
<dbReference type="Proteomes" id="UP000601522">
    <property type="component" value="Unassembled WGS sequence"/>
</dbReference>
<sequence length="47" mass="5398">MLDFLCDLVEKIVFSGINGKILIIPLLILIKVLIGQVIKEWEFLKEV</sequence>